<feature type="chain" id="PRO_5046809303" description="Lipoprotein" evidence="1">
    <location>
        <begin position="23"/>
        <end position="190"/>
    </location>
</feature>
<evidence type="ECO:0000256" key="1">
    <source>
        <dbReference type="SAM" id="SignalP"/>
    </source>
</evidence>
<organism evidence="2 3">
    <name type="scientific">Geothrix limicola</name>
    <dbReference type="NCBI Taxonomy" id="2927978"/>
    <lineage>
        <taxon>Bacteria</taxon>
        <taxon>Pseudomonadati</taxon>
        <taxon>Acidobacteriota</taxon>
        <taxon>Holophagae</taxon>
        <taxon>Holophagales</taxon>
        <taxon>Holophagaceae</taxon>
        <taxon>Geothrix</taxon>
    </lineage>
</organism>
<evidence type="ECO:0000313" key="2">
    <source>
        <dbReference type="EMBL" id="GLH72762.1"/>
    </source>
</evidence>
<dbReference type="RefSeq" id="WP_285571924.1">
    <property type="nucleotide sequence ID" value="NZ_BSDE01000002.1"/>
</dbReference>
<comment type="caution">
    <text evidence="2">The sequence shown here is derived from an EMBL/GenBank/DDBJ whole genome shotgun (WGS) entry which is preliminary data.</text>
</comment>
<feature type="signal peptide" evidence="1">
    <location>
        <begin position="1"/>
        <end position="22"/>
    </location>
</feature>
<dbReference type="EMBL" id="BSDE01000002">
    <property type="protein sequence ID" value="GLH72762.1"/>
    <property type="molecule type" value="Genomic_DNA"/>
</dbReference>
<dbReference type="Proteomes" id="UP001165069">
    <property type="component" value="Unassembled WGS sequence"/>
</dbReference>
<accession>A0ABQ5QDM3</accession>
<protein>
    <recommendedName>
        <fullName evidence="4">Lipoprotein</fullName>
    </recommendedName>
</protein>
<sequence>MRNRTLFSFLSCAALVLLVACGGGSSKPAPKPVTSASKLVYTDPTSGDYRLVKDSSSTDTHLVLNLMGPSTGTLGRGVAFYLNTDSALVTWSKVASADAEFAQGPLFTDKLKTKVTGGELQVGSFQKGRGAAAANIGATTVLAHVALDLKTGTTPGAVSLASPADKAVLIPDTGDALTPIAITAGTLLAQ</sequence>
<evidence type="ECO:0000313" key="3">
    <source>
        <dbReference type="Proteomes" id="UP001165069"/>
    </source>
</evidence>
<proteinExistence type="predicted"/>
<reference evidence="2 3" key="1">
    <citation type="journal article" date="2023" name="Antonie Van Leeuwenhoek">
        <title>Mesoterricola silvestris gen. nov., sp. nov., Mesoterricola sediminis sp. nov., Geothrix oryzae sp. nov., Geothrix edaphica sp. nov., Geothrix rubra sp. nov., and Geothrix limicola sp. nov., six novel members of Acidobacteriota isolated from soils.</title>
        <authorList>
            <person name="Itoh H."/>
            <person name="Sugisawa Y."/>
            <person name="Mise K."/>
            <person name="Xu Z."/>
            <person name="Kuniyasu M."/>
            <person name="Ushijima N."/>
            <person name="Kawano K."/>
            <person name="Kobayashi E."/>
            <person name="Shiratori Y."/>
            <person name="Masuda Y."/>
            <person name="Senoo K."/>
        </authorList>
    </citation>
    <scope>NUCLEOTIDE SEQUENCE [LARGE SCALE GENOMIC DNA]</scope>
    <source>
        <strain evidence="2 3">Red804</strain>
    </source>
</reference>
<keyword evidence="3" id="KW-1185">Reference proteome</keyword>
<evidence type="ECO:0008006" key="4">
    <source>
        <dbReference type="Google" id="ProtNLM"/>
    </source>
</evidence>
<keyword evidence="1" id="KW-0732">Signal</keyword>
<name>A0ABQ5QDM3_9BACT</name>
<dbReference type="PROSITE" id="PS51257">
    <property type="entry name" value="PROKAR_LIPOPROTEIN"/>
    <property type="match status" value="1"/>
</dbReference>
<gene>
    <name evidence="2" type="ORF">GETHLI_12640</name>
</gene>